<proteinExistence type="predicted"/>
<dbReference type="eggNOG" id="ENOG503023C">
    <property type="taxonomic scope" value="Bacteria"/>
</dbReference>
<dbReference type="EMBL" id="JEMU01000001">
    <property type="protein sequence ID" value="KAJ05021.1"/>
    <property type="molecule type" value="Genomic_DNA"/>
</dbReference>
<protein>
    <submittedName>
        <fullName evidence="1">Uncharacterized protein</fullName>
    </submittedName>
</protein>
<evidence type="ECO:0000313" key="1">
    <source>
        <dbReference type="EMBL" id="KAJ05021.1"/>
    </source>
</evidence>
<gene>
    <name evidence="1" type="ORF">PM02_02115</name>
</gene>
<evidence type="ECO:0000313" key="2">
    <source>
        <dbReference type="Proteomes" id="UP000027337"/>
    </source>
</evidence>
<dbReference type="AlphaFoldDB" id="A0A061STH9"/>
<dbReference type="Proteomes" id="UP000027337">
    <property type="component" value="Unassembled WGS sequence"/>
</dbReference>
<name>A0A061STH9_9RHOB</name>
<organism evidence="1 2">
    <name type="scientific">Sulfitobacter mediterraneus</name>
    <dbReference type="NCBI Taxonomy" id="83219"/>
    <lineage>
        <taxon>Bacteria</taxon>
        <taxon>Pseudomonadati</taxon>
        <taxon>Pseudomonadota</taxon>
        <taxon>Alphaproteobacteria</taxon>
        <taxon>Rhodobacterales</taxon>
        <taxon>Roseobacteraceae</taxon>
        <taxon>Sulfitobacter</taxon>
    </lineage>
</organism>
<accession>A0A061STH9</accession>
<reference evidence="1 2" key="1">
    <citation type="journal article" date="2014" name="Genome Announc.">
        <title>Draft Genome Sequences of Two Isolates of the Roseobacter Group, Sulfitobacter sp. Strains 3SOLIMAR09 and 1FIGIMAR09, from Harbors of Mallorca Island (Mediterranean Sea).</title>
        <authorList>
            <person name="Mas-Llado M."/>
            <person name="Pina-Villalonga J.M."/>
            <person name="Brunet-Galmes I."/>
            <person name="Nogales B."/>
            <person name="Bosch R."/>
        </authorList>
    </citation>
    <scope>NUCLEOTIDE SEQUENCE [LARGE SCALE GENOMIC DNA]</scope>
    <source>
        <strain evidence="1 2">1FIGIMAR09</strain>
    </source>
</reference>
<sequence>MAYNDIASPAEVLGREITMTRNLLDAIANGFFKFGRAIMTNSAGQRRIDRVERLRAKTDAELAELNLKRDDIVHYVFKDIYYV</sequence>
<comment type="caution">
    <text evidence="1">The sequence shown here is derived from an EMBL/GenBank/DDBJ whole genome shotgun (WGS) entry which is preliminary data.</text>
</comment>
<keyword evidence="2" id="KW-1185">Reference proteome</keyword>
<dbReference type="RefSeq" id="WP_037904659.1">
    <property type="nucleotide sequence ID" value="NZ_JAFBPZ010000004.1"/>
</dbReference>